<proteinExistence type="predicted"/>
<organism evidence="1 2">
    <name type="scientific">Daedalea quercina L-15889</name>
    <dbReference type="NCBI Taxonomy" id="1314783"/>
    <lineage>
        <taxon>Eukaryota</taxon>
        <taxon>Fungi</taxon>
        <taxon>Dikarya</taxon>
        <taxon>Basidiomycota</taxon>
        <taxon>Agaricomycotina</taxon>
        <taxon>Agaricomycetes</taxon>
        <taxon>Polyporales</taxon>
        <taxon>Fomitopsis</taxon>
    </lineage>
</organism>
<protein>
    <submittedName>
        <fullName evidence="1">Uncharacterized protein</fullName>
    </submittedName>
</protein>
<gene>
    <name evidence="1" type="ORF">DAEQUDRAFT_98379</name>
</gene>
<keyword evidence="2" id="KW-1185">Reference proteome</keyword>
<name>A0A165SD33_9APHY</name>
<dbReference type="EMBL" id="KV429044">
    <property type="protein sequence ID" value="KZT71818.1"/>
    <property type="molecule type" value="Genomic_DNA"/>
</dbReference>
<evidence type="ECO:0000313" key="1">
    <source>
        <dbReference type="EMBL" id="KZT71818.1"/>
    </source>
</evidence>
<reference evidence="1 2" key="1">
    <citation type="journal article" date="2016" name="Mol. Biol. Evol.">
        <title>Comparative Genomics of Early-Diverging Mushroom-Forming Fungi Provides Insights into the Origins of Lignocellulose Decay Capabilities.</title>
        <authorList>
            <person name="Nagy L.G."/>
            <person name="Riley R."/>
            <person name="Tritt A."/>
            <person name="Adam C."/>
            <person name="Daum C."/>
            <person name="Floudas D."/>
            <person name="Sun H."/>
            <person name="Yadav J.S."/>
            <person name="Pangilinan J."/>
            <person name="Larsson K.H."/>
            <person name="Matsuura K."/>
            <person name="Barry K."/>
            <person name="Labutti K."/>
            <person name="Kuo R."/>
            <person name="Ohm R.A."/>
            <person name="Bhattacharya S.S."/>
            <person name="Shirouzu T."/>
            <person name="Yoshinaga Y."/>
            <person name="Martin F.M."/>
            <person name="Grigoriev I.V."/>
            <person name="Hibbett D.S."/>
        </authorList>
    </citation>
    <scope>NUCLEOTIDE SEQUENCE [LARGE SCALE GENOMIC DNA]</scope>
    <source>
        <strain evidence="1 2">L-15889</strain>
    </source>
</reference>
<evidence type="ECO:0000313" key="2">
    <source>
        <dbReference type="Proteomes" id="UP000076727"/>
    </source>
</evidence>
<dbReference type="Proteomes" id="UP000076727">
    <property type="component" value="Unassembled WGS sequence"/>
</dbReference>
<sequence length="340" mass="39199">MPGAIDSHMSKTVGRLRLTASNLSNVRRARFNPGPSPPSSTSPETHIFHLRRLPMLPQLTFFTSAINVLQDWNLAFYEPVALRLWMTVTSILPTQDAYWRDTGGGSTYRIRFKPGSCRESLGRLVWKSLPVERSSCMPPNFSSTPASGPHESNSTGYLPSWIPLQNNISWEDILLVSVFTLAWFIVFPSGRAPTRMCWDRYYNWRRRHRGRTVYVEQEPHLDPRHQFFCRVPLQLRVSQAPRALVLPRPTIRAILVYDVEKYDSVRFNIKGNTVQAPVILRFRTDKVYTAFKKPVRSSQSTDHVVEEECRTYCTCSFHIESIRRFNILRSTVGPLDQPKS</sequence>
<dbReference type="AlphaFoldDB" id="A0A165SD33"/>
<accession>A0A165SD33</accession>